<keyword evidence="3 9" id="KW-0812">Transmembrane</keyword>
<evidence type="ECO:0000256" key="1">
    <source>
        <dbReference type="ARBA" id="ARBA00004167"/>
    </source>
</evidence>
<keyword evidence="6 9" id="KW-1133">Transmembrane helix</keyword>
<dbReference type="AlphaFoldDB" id="A0A6P5Z5Y3"/>
<evidence type="ECO:0000256" key="8">
    <source>
        <dbReference type="ARBA" id="ARBA00023180"/>
    </source>
</evidence>
<dbReference type="Pfam" id="PF12799">
    <property type="entry name" value="LRR_4"/>
    <property type="match status" value="1"/>
</dbReference>
<evidence type="ECO:0000256" key="9">
    <source>
        <dbReference type="SAM" id="Phobius"/>
    </source>
</evidence>
<sequence length="466" mass="50838">MRTFYFELVHVWIRLYALSFTSRTKSVRKLDLARTKSVDHSLFQYPMPLTSSRFRLTGTNLVSSLRKLEKLRRLNTGENLLGSQGAKDLNFICSLTSATSLEIVLINDNSFGGILPECISNLSTAMTLFYMEGNNTVGRIPAGFGNLINLEGLAVGENQLSVSIPSVIGRLQKLKYFAVSINSISGSIPTSLGNLKMLIKLYLNDNNLQGEIPPSLGKCENLIFLDLSNNNLSGSIPSQIGGLSSLKFKKDVAQNMLSGAIPNDLGNCMRLEVLLMRGYFFNGSIPSSLSSLKGLTNLDLSRNNLTGKIPEFLVTFGSLHCLNLSFNNFEGLVPVGGVFKNISAMFFEGNSKLCGGTPEFHLPTCDNLKQHKGRSTTSLKSIIAIVSALSGVILVFSVIFLFWFRKKIKQPASSTAENPLLKLSYQSILKATNGFSSANLIGTGNFGFVYKGILEENGVGILFTCE</sequence>
<reference evidence="11" key="1">
    <citation type="submission" date="2025-08" db="UniProtKB">
        <authorList>
            <consortium name="RefSeq"/>
        </authorList>
    </citation>
    <scope>IDENTIFICATION</scope>
    <source>
        <tissue evidence="11">Fruit stalk</tissue>
    </source>
</reference>
<dbReference type="InterPro" id="IPR025875">
    <property type="entry name" value="Leu-rich_rpt_4"/>
</dbReference>
<evidence type="ECO:0000256" key="6">
    <source>
        <dbReference type="ARBA" id="ARBA00022989"/>
    </source>
</evidence>
<evidence type="ECO:0000313" key="10">
    <source>
        <dbReference type="Proteomes" id="UP000515121"/>
    </source>
</evidence>
<comment type="subcellular location">
    <subcellularLocation>
        <location evidence="1">Membrane</location>
        <topology evidence="1">Single-pass membrane protein</topology>
    </subcellularLocation>
</comment>
<dbReference type="KEGG" id="dzi:111297542"/>
<gene>
    <name evidence="11" type="primary">LOC111297542</name>
</gene>
<dbReference type="SUPFAM" id="SSF52058">
    <property type="entry name" value="L domain-like"/>
    <property type="match status" value="2"/>
</dbReference>
<proteinExistence type="predicted"/>
<evidence type="ECO:0000256" key="3">
    <source>
        <dbReference type="ARBA" id="ARBA00022692"/>
    </source>
</evidence>
<keyword evidence="10" id="KW-1185">Reference proteome</keyword>
<feature type="transmembrane region" description="Helical" evidence="9">
    <location>
        <begin position="382"/>
        <end position="404"/>
    </location>
</feature>
<evidence type="ECO:0000313" key="11">
    <source>
        <dbReference type="RefSeq" id="XP_022747962.1"/>
    </source>
</evidence>
<dbReference type="Gene3D" id="3.30.200.20">
    <property type="entry name" value="Phosphorylase Kinase, domain 1"/>
    <property type="match status" value="1"/>
</dbReference>
<dbReference type="Gene3D" id="3.80.10.10">
    <property type="entry name" value="Ribonuclease Inhibitor"/>
    <property type="match status" value="1"/>
</dbReference>
<evidence type="ECO:0000256" key="7">
    <source>
        <dbReference type="ARBA" id="ARBA00023136"/>
    </source>
</evidence>
<dbReference type="GO" id="GO:0009791">
    <property type="term" value="P:post-embryonic development"/>
    <property type="evidence" value="ECO:0007669"/>
    <property type="project" value="UniProtKB-ARBA"/>
</dbReference>
<dbReference type="RefSeq" id="XP_022747962.1">
    <property type="nucleotide sequence ID" value="XM_022892227.1"/>
</dbReference>
<keyword evidence="4" id="KW-0732">Signal</keyword>
<evidence type="ECO:0000256" key="4">
    <source>
        <dbReference type="ARBA" id="ARBA00022729"/>
    </source>
</evidence>
<evidence type="ECO:0000256" key="2">
    <source>
        <dbReference type="ARBA" id="ARBA00022614"/>
    </source>
</evidence>
<dbReference type="GeneID" id="111297542"/>
<evidence type="ECO:0000256" key="5">
    <source>
        <dbReference type="ARBA" id="ARBA00022737"/>
    </source>
</evidence>
<keyword evidence="8" id="KW-0325">Glycoprotein</keyword>
<dbReference type="InterPro" id="IPR001611">
    <property type="entry name" value="Leu-rich_rpt"/>
</dbReference>
<dbReference type="PRINTS" id="PR00019">
    <property type="entry name" value="LEURICHRPT"/>
</dbReference>
<dbReference type="OrthoDB" id="676979at2759"/>
<dbReference type="PANTHER" id="PTHR27008">
    <property type="entry name" value="OS04G0122200 PROTEIN"/>
    <property type="match status" value="1"/>
</dbReference>
<dbReference type="GO" id="GO:0016020">
    <property type="term" value="C:membrane"/>
    <property type="evidence" value="ECO:0007669"/>
    <property type="project" value="UniProtKB-SubCell"/>
</dbReference>
<keyword evidence="2" id="KW-0433">Leucine-rich repeat</keyword>
<dbReference type="Pfam" id="PF00560">
    <property type="entry name" value="LRR_1"/>
    <property type="match status" value="1"/>
</dbReference>
<dbReference type="InterPro" id="IPR032675">
    <property type="entry name" value="LRR_dom_sf"/>
</dbReference>
<organism evidence="10 11">
    <name type="scientific">Durio zibethinus</name>
    <name type="common">Durian</name>
    <dbReference type="NCBI Taxonomy" id="66656"/>
    <lineage>
        <taxon>Eukaryota</taxon>
        <taxon>Viridiplantae</taxon>
        <taxon>Streptophyta</taxon>
        <taxon>Embryophyta</taxon>
        <taxon>Tracheophyta</taxon>
        <taxon>Spermatophyta</taxon>
        <taxon>Magnoliopsida</taxon>
        <taxon>eudicotyledons</taxon>
        <taxon>Gunneridae</taxon>
        <taxon>Pentapetalae</taxon>
        <taxon>rosids</taxon>
        <taxon>malvids</taxon>
        <taxon>Malvales</taxon>
        <taxon>Malvaceae</taxon>
        <taxon>Helicteroideae</taxon>
        <taxon>Durio</taxon>
    </lineage>
</organism>
<dbReference type="PANTHER" id="PTHR27008:SF610">
    <property type="entry name" value="SERINE-THREONINE_TYROSINE-PROTEIN KINASE CATALYTIC DOMAIN-CONTAINING PROTEIN"/>
    <property type="match status" value="1"/>
</dbReference>
<accession>A0A6P5Z5Y3</accession>
<dbReference type="InterPro" id="IPR011009">
    <property type="entry name" value="Kinase-like_dom_sf"/>
</dbReference>
<dbReference type="SUPFAM" id="SSF56112">
    <property type="entry name" value="Protein kinase-like (PK-like)"/>
    <property type="match status" value="1"/>
</dbReference>
<dbReference type="Proteomes" id="UP000515121">
    <property type="component" value="Unplaced"/>
</dbReference>
<dbReference type="FunFam" id="3.80.10.10:FF:000233">
    <property type="entry name" value="Leucine-rich repeat receptor-like protein kinase TDR"/>
    <property type="match status" value="1"/>
</dbReference>
<keyword evidence="5" id="KW-0677">Repeat</keyword>
<name>A0A6P5Z5Y3_DURZI</name>
<dbReference type="InterPro" id="IPR051809">
    <property type="entry name" value="Plant_receptor-like_S/T_kinase"/>
</dbReference>
<protein>
    <submittedName>
        <fullName evidence="11">Probable LRR receptor-like serine/threonine-protein kinase At3g47570</fullName>
    </submittedName>
</protein>
<keyword evidence="7 9" id="KW-0472">Membrane</keyword>